<evidence type="ECO:0000256" key="5">
    <source>
        <dbReference type="ARBA" id="ARBA00023002"/>
    </source>
</evidence>
<dbReference type="EMBL" id="QOQF01000001">
    <property type="protein sequence ID" value="RCL78474.1"/>
    <property type="molecule type" value="Genomic_DNA"/>
</dbReference>
<dbReference type="InterPro" id="IPR036291">
    <property type="entry name" value="NAD(P)-bd_dom_sf"/>
</dbReference>
<dbReference type="UniPathway" id="UPA00053">
    <property type="reaction ID" value="UER00087"/>
</dbReference>
<dbReference type="Pfam" id="PF01488">
    <property type="entry name" value="Shikimate_DH"/>
    <property type="match status" value="1"/>
</dbReference>
<dbReference type="InterPro" id="IPR013708">
    <property type="entry name" value="Shikimate_DH-bd_N"/>
</dbReference>
<evidence type="ECO:0000256" key="7">
    <source>
        <dbReference type="ARBA" id="ARBA00049442"/>
    </source>
</evidence>
<dbReference type="InterPro" id="IPR046346">
    <property type="entry name" value="Aminoacid_DH-like_N_sf"/>
</dbReference>
<evidence type="ECO:0000259" key="10">
    <source>
        <dbReference type="Pfam" id="PF08501"/>
    </source>
</evidence>
<evidence type="ECO:0000313" key="11">
    <source>
        <dbReference type="EMBL" id="RCL78474.1"/>
    </source>
</evidence>
<feature type="binding site" evidence="8">
    <location>
        <position position="256"/>
    </location>
    <ligand>
        <name>shikimate</name>
        <dbReference type="ChEBI" id="CHEBI:36208"/>
    </ligand>
</feature>
<dbReference type="Gene3D" id="3.40.50.720">
    <property type="entry name" value="NAD(P)-binding Rossmann-like Domain"/>
    <property type="match status" value="1"/>
</dbReference>
<evidence type="ECO:0000259" key="9">
    <source>
        <dbReference type="Pfam" id="PF01488"/>
    </source>
</evidence>
<feature type="binding site" evidence="8">
    <location>
        <position position="64"/>
    </location>
    <ligand>
        <name>shikimate</name>
        <dbReference type="ChEBI" id="CHEBI:36208"/>
    </ligand>
</feature>
<comment type="subunit">
    <text evidence="8">Homodimer.</text>
</comment>
<feature type="domain" description="Shikimate dehydrogenase substrate binding N-terminal" evidence="10">
    <location>
        <begin position="9"/>
        <end position="90"/>
    </location>
</feature>
<feature type="binding site" evidence="8">
    <location>
        <begin position="17"/>
        <end position="19"/>
    </location>
    <ligand>
        <name>shikimate</name>
        <dbReference type="ChEBI" id="CHEBI:36208"/>
    </ligand>
</feature>
<organism evidence="11 12">
    <name type="scientific">PS1 clade bacterium</name>
    <dbReference type="NCBI Taxonomy" id="2175152"/>
    <lineage>
        <taxon>Bacteria</taxon>
        <taxon>Pseudomonadati</taxon>
        <taxon>Pseudomonadota</taxon>
        <taxon>Alphaproteobacteria</taxon>
        <taxon>PS1 clade</taxon>
    </lineage>
</organism>
<dbReference type="Gene3D" id="3.40.50.10860">
    <property type="entry name" value="Leucine Dehydrogenase, chain A, domain 1"/>
    <property type="match status" value="1"/>
</dbReference>
<dbReference type="Proteomes" id="UP000252132">
    <property type="component" value="Unassembled WGS sequence"/>
</dbReference>
<feature type="active site" description="Proton acceptor" evidence="8">
    <location>
        <position position="68"/>
    </location>
</feature>
<feature type="binding site" evidence="8">
    <location>
        <position position="249"/>
    </location>
    <ligand>
        <name>NADP(+)</name>
        <dbReference type="ChEBI" id="CHEBI:58349"/>
    </ligand>
</feature>
<evidence type="ECO:0000256" key="4">
    <source>
        <dbReference type="ARBA" id="ARBA00022857"/>
    </source>
</evidence>
<dbReference type="InterPro" id="IPR006151">
    <property type="entry name" value="Shikm_DH/Glu-tRNA_Rdtase"/>
</dbReference>
<accession>A0A368E3K9</accession>
<feature type="binding site" evidence="8">
    <location>
        <begin position="158"/>
        <end position="163"/>
    </location>
    <ligand>
        <name>NADP(+)</name>
        <dbReference type="ChEBI" id="CHEBI:58349"/>
    </ligand>
</feature>
<sequence length="287" mass="30575">MKTPAKAGILGWPVTHSRSPLIHDYWLKTHGIDGSYEKLPATSEDFERVVMGLVAAGYAGANVTAPHKEAAFELADVADTNAARLRAANLLVFKGGDIHAANTDGYGFLQSLRGGADEPEIDKSWSTNPVALLGAGGASRAIIGALVDAGVPELRISNRTMEKIDTLRFLCEGTPTNISAVPWDDRATMLEGCGLLVNTTSLGMSGQPALDMSLENLPDFAAVFDIVYAPLETPLLKAAKLRGLRTIDGLSMLLYQAVPSFSAWFGVAPAVTPELRRLVVTNLEEKS</sequence>
<feature type="binding site" evidence="8">
    <location>
        <position position="226"/>
    </location>
    <ligand>
        <name>NADP(+)</name>
        <dbReference type="ChEBI" id="CHEBI:58349"/>
    </ligand>
</feature>
<keyword evidence="5 8" id="KW-0560">Oxidoreductase</keyword>
<dbReference type="GO" id="GO:0009423">
    <property type="term" value="P:chorismate biosynthetic process"/>
    <property type="evidence" value="ECO:0007669"/>
    <property type="project" value="UniProtKB-UniRule"/>
</dbReference>
<feature type="binding site" evidence="8">
    <location>
        <position position="228"/>
    </location>
    <ligand>
        <name>shikimate</name>
        <dbReference type="ChEBI" id="CHEBI:36208"/>
    </ligand>
</feature>
<evidence type="ECO:0000256" key="8">
    <source>
        <dbReference type="HAMAP-Rule" id="MF_00222"/>
    </source>
</evidence>
<dbReference type="CDD" id="cd01065">
    <property type="entry name" value="NAD_bind_Shikimate_DH"/>
    <property type="match status" value="1"/>
</dbReference>
<dbReference type="InterPro" id="IPR022893">
    <property type="entry name" value="Shikimate_DH_fam"/>
</dbReference>
<comment type="pathway">
    <text evidence="1 8">Metabolic intermediate biosynthesis; chorismate biosynthesis; chorismate from D-erythrose 4-phosphate and phosphoenolpyruvate: step 4/7.</text>
</comment>
<evidence type="ECO:0000256" key="1">
    <source>
        <dbReference type="ARBA" id="ARBA00004871"/>
    </source>
</evidence>
<dbReference type="NCBIfam" id="NF001312">
    <property type="entry name" value="PRK00258.1-4"/>
    <property type="match status" value="1"/>
</dbReference>
<feature type="binding site" evidence="8">
    <location>
        <position position="104"/>
    </location>
    <ligand>
        <name>shikimate</name>
        <dbReference type="ChEBI" id="CHEBI:36208"/>
    </ligand>
</feature>
<dbReference type="GO" id="GO:0009073">
    <property type="term" value="P:aromatic amino acid family biosynthetic process"/>
    <property type="evidence" value="ECO:0007669"/>
    <property type="project" value="UniProtKB-KW"/>
</dbReference>
<keyword evidence="6 8" id="KW-0057">Aromatic amino acid biosynthesis</keyword>
<comment type="caution">
    <text evidence="11">The sequence shown here is derived from an EMBL/GenBank/DDBJ whole genome shotgun (WGS) entry which is preliminary data.</text>
</comment>
<gene>
    <name evidence="8" type="primary">aroE</name>
    <name evidence="11" type="ORF">DBW69_00195</name>
</gene>
<dbReference type="GO" id="GO:0019632">
    <property type="term" value="P:shikimate metabolic process"/>
    <property type="evidence" value="ECO:0007669"/>
    <property type="project" value="InterPro"/>
</dbReference>
<keyword evidence="4 8" id="KW-0521">NADP</keyword>
<dbReference type="HAMAP" id="MF_00222">
    <property type="entry name" value="Shikimate_DH_AroE"/>
    <property type="match status" value="1"/>
</dbReference>
<keyword evidence="3 8" id="KW-0028">Amino-acid biosynthesis</keyword>
<feature type="domain" description="Quinate/shikimate 5-dehydrogenase/glutamyl-tRNA reductase" evidence="9">
    <location>
        <begin position="124"/>
        <end position="200"/>
    </location>
</feature>
<comment type="similarity">
    <text evidence="8">Belongs to the shikimate dehydrogenase family.</text>
</comment>
<evidence type="ECO:0000313" key="12">
    <source>
        <dbReference type="Proteomes" id="UP000252132"/>
    </source>
</evidence>
<dbReference type="EC" id="1.1.1.25" evidence="2 8"/>
<dbReference type="AlphaFoldDB" id="A0A368E3K9"/>
<reference evidence="11 12" key="1">
    <citation type="journal article" date="2018" name="Microbiome">
        <title>Fine metagenomic profile of the Mediterranean stratified and mixed water columns revealed by assembly and recruitment.</title>
        <authorList>
            <person name="Haro-Moreno J.M."/>
            <person name="Lopez-Perez M."/>
            <person name="De La Torre J.R."/>
            <person name="Picazo A."/>
            <person name="Camacho A."/>
            <person name="Rodriguez-Valera F."/>
        </authorList>
    </citation>
    <scope>NUCLEOTIDE SEQUENCE [LARGE SCALE GENOMIC DNA]</scope>
    <source>
        <strain evidence="11">MED-G55</strain>
    </source>
</reference>
<evidence type="ECO:0000256" key="2">
    <source>
        <dbReference type="ARBA" id="ARBA00012962"/>
    </source>
</evidence>
<dbReference type="GO" id="GO:0005829">
    <property type="term" value="C:cytosol"/>
    <property type="evidence" value="ECO:0007669"/>
    <property type="project" value="TreeGrafter"/>
</dbReference>
<dbReference type="Pfam" id="PF08501">
    <property type="entry name" value="Shikimate_dh_N"/>
    <property type="match status" value="1"/>
</dbReference>
<comment type="caution">
    <text evidence="8">Lacks conserved residue(s) required for the propagation of feature annotation.</text>
</comment>
<dbReference type="NCBIfam" id="TIGR00507">
    <property type="entry name" value="aroE"/>
    <property type="match status" value="1"/>
</dbReference>
<dbReference type="SUPFAM" id="SSF51735">
    <property type="entry name" value="NAD(P)-binding Rossmann-fold domains"/>
    <property type="match status" value="1"/>
</dbReference>
<dbReference type="SUPFAM" id="SSF53223">
    <property type="entry name" value="Aminoacid dehydrogenase-like, N-terminal domain"/>
    <property type="match status" value="1"/>
</dbReference>
<evidence type="ECO:0000256" key="6">
    <source>
        <dbReference type="ARBA" id="ARBA00023141"/>
    </source>
</evidence>
<proteinExistence type="inferred from homology"/>
<dbReference type="PANTHER" id="PTHR21089">
    <property type="entry name" value="SHIKIMATE DEHYDROGENASE"/>
    <property type="match status" value="1"/>
</dbReference>
<dbReference type="GO" id="GO:0008652">
    <property type="term" value="P:amino acid biosynthetic process"/>
    <property type="evidence" value="ECO:0007669"/>
    <property type="project" value="UniProtKB-KW"/>
</dbReference>
<evidence type="ECO:0000256" key="3">
    <source>
        <dbReference type="ARBA" id="ARBA00022605"/>
    </source>
</evidence>
<name>A0A368E3K9_9PROT</name>
<dbReference type="PANTHER" id="PTHR21089:SF1">
    <property type="entry name" value="BIFUNCTIONAL 3-DEHYDROQUINATE DEHYDRATASE_SHIKIMATE DEHYDROGENASE, CHLOROPLASTIC"/>
    <property type="match status" value="1"/>
</dbReference>
<dbReference type="GO" id="GO:0050661">
    <property type="term" value="F:NADP binding"/>
    <property type="evidence" value="ECO:0007669"/>
    <property type="project" value="InterPro"/>
</dbReference>
<comment type="catalytic activity">
    <reaction evidence="7 8">
        <text>shikimate + NADP(+) = 3-dehydroshikimate + NADPH + H(+)</text>
        <dbReference type="Rhea" id="RHEA:17737"/>
        <dbReference type="ChEBI" id="CHEBI:15378"/>
        <dbReference type="ChEBI" id="CHEBI:16630"/>
        <dbReference type="ChEBI" id="CHEBI:36208"/>
        <dbReference type="ChEBI" id="CHEBI:57783"/>
        <dbReference type="ChEBI" id="CHEBI:58349"/>
        <dbReference type="EC" id="1.1.1.25"/>
    </reaction>
</comment>
<dbReference type="GO" id="GO:0004764">
    <property type="term" value="F:shikimate 3-dehydrogenase (NADP+) activity"/>
    <property type="evidence" value="ECO:0007669"/>
    <property type="project" value="UniProtKB-UniRule"/>
</dbReference>
<comment type="function">
    <text evidence="8">Involved in the biosynthesis of the chorismate, which leads to the biosynthesis of aromatic amino acids. Catalyzes the reversible NADPH linked reduction of 3-dehydroshikimate (DHSA) to yield shikimate (SA).</text>
</comment>
<feature type="binding site" evidence="8">
    <location>
        <begin position="134"/>
        <end position="138"/>
    </location>
    <ligand>
        <name>NADP(+)</name>
        <dbReference type="ChEBI" id="CHEBI:58349"/>
    </ligand>
</feature>
<feature type="binding site" evidence="8">
    <location>
        <position position="89"/>
    </location>
    <ligand>
        <name>shikimate</name>
        <dbReference type="ChEBI" id="CHEBI:36208"/>
    </ligand>
</feature>
<protein>
    <recommendedName>
        <fullName evidence="2 8">Shikimate dehydrogenase (NADP(+))</fullName>
        <shortName evidence="8">SDH</shortName>
        <ecNumber evidence="2 8">1.1.1.25</ecNumber>
    </recommendedName>
</protein>
<dbReference type="InterPro" id="IPR011342">
    <property type="entry name" value="Shikimate_DH"/>
</dbReference>